<dbReference type="PANTHER" id="PTHR14094">
    <property type="entry name" value="SIGNAL RECOGNITION PARTICLE 72"/>
    <property type="match status" value="1"/>
</dbReference>
<comment type="subcellular location">
    <subcellularLocation>
        <location evidence="2 9">Cytoplasm</location>
    </subcellularLocation>
    <subcellularLocation>
        <location evidence="1">Endoplasmic reticulum</location>
    </subcellularLocation>
</comment>
<evidence type="ECO:0000256" key="9">
    <source>
        <dbReference type="PIRNR" id="PIRNR038922"/>
    </source>
</evidence>
<feature type="domain" description="Signal recognition particle SRP72 subunit RNA-binding" evidence="11">
    <location>
        <begin position="542"/>
        <end position="589"/>
    </location>
</feature>
<evidence type="ECO:0000256" key="1">
    <source>
        <dbReference type="ARBA" id="ARBA00004240"/>
    </source>
</evidence>
<evidence type="ECO:0000256" key="2">
    <source>
        <dbReference type="ARBA" id="ARBA00004496"/>
    </source>
</evidence>
<comment type="similarity">
    <text evidence="3 9">Belongs to the SRP72 family.</text>
</comment>
<feature type="compositionally biased region" description="Basic residues" evidence="10">
    <location>
        <begin position="619"/>
        <end position="628"/>
    </location>
</feature>
<dbReference type="GO" id="GO:0005786">
    <property type="term" value="C:signal recognition particle, endoplasmic reticulum targeting"/>
    <property type="evidence" value="ECO:0007669"/>
    <property type="project" value="UniProtKB-UniRule"/>
</dbReference>
<dbReference type="Proteomes" id="UP001152885">
    <property type="component" value="Unassembled WGS sequence"/>
</dbReference>
<dbReference type="AlphaFoldDB" id="A0A9W4TZX3"/>
<keyword evidence="7 9" id="KW-0733">Signal recognition particle</keyword>
<reference evidence="12" key="1">
    <citation type="submission" date="2022-12" db="EMBL/GenBank/DDBJ databases">
        <authorList>
            <person name="Brejova B."/>
        </authorList>
    </citation>
    <scope>NUCLEOTIDE SEQUENCE</scope>
</reference>
<dbReference type="InterPro" id="IPR013699">
    <property type="entry name" value="Signal_recog_part_SRP72_RNA-bd"/>
</dbReference>
<dbReference type="InterPro" id="IPR026270">
    <property type="entry name" value="SRP72"/>
</dbReference>
<organism evidence="12 13">
    <name type="scientific">Candida verbasci</name>
    <dbReference type="NCBI Taxonomy" id="1227364"/>
    <lineage>
        <taxon>Eukaryota</taxon>
        <taxon>Fungi</taxon>
        <taxon>Dikarya</taxon>
        <taxon>Ascomycota</taxon>
        <taxon>Saccharomycotina</taxon>
        <taxon>Pichiomycetes</taxon>
        <taxon>Debaryomycetaceae</taxon>
        <taxon>Candida/Lodderomyces clade</taxon>
        <taxon>Candida</taxon>
    </lineage>
</organism>
<dbReference type="GO" id="GO:0008312">
    <property type="term" value="F:7S RNA binding"/>
    <property type="evidence" value="ECO:0007669"/>
    <property type="project" value="InterPro"/>
</dbReference>
<comment type="function">
    <text evidence="9">Component of the signal recognition particle (SRP) complex, a ribonucleoprotein complex that mediates the cotranslational targeting of secretory and membrane proteins to the endoplasmic reticulum (ER).</text>
</comment>
<evidence type="ECO:0000256" key="3">
    <source>
        <dbReference type="ARBA" id="ARBA00007676"/>
    </source>
</evidence>
<dbReference type="GO" id="GO:0006614">
    <property type="term" value="P:SRP-dependent cotranslational protein targeting to membrane"/>
    <property type="evidence" value="ECO:0007669"/>
    <property type="project" value="UniProtKB-UniRule"/>
</dbReference>
<gene>
    <name evidence="12" type="ORF">CANVERA_P5230</name>
</gene>
<comment type="caution">
    <text evidence="12">The sequence shown here is derived from an EMBL/GenBank/DDBJ whole genome shotgun (WGS) entry which is preliminary data.</text>
</comment>
<evidence type="ECO:0000256" key="4">
    <source>
        <dbReference type="ARBA" id="ARBA00018350"/>
    </source>
</evidence>
<dbReference type="OrthoDB" id="5421607at2759"/>
<feature type="compositionally biased region" description="Low complexity" evidence="10">
    <location>
        <begin position="605"/>
        <end position="614"/>
    </location>
</feature>
<dbReference type="Gene3D" id="1.25.40.10">
    <property type="entry name" value="Tetratricopeptide repeat domain"/>
    <property type="match status" value="1"/>
</dbReference>
<dbReference type="EMBL" id="CANTUO010000007">
    <property type="protein sequence ID" value="CAI5760722.1"/>
    <property type="molecule type" value="Genomic_DNA"/>
</dbReference>
<proteinExistence type="inferred from homology"/>
<dbReference type="PIRSF" id="PIRSF038922">
    <property type="entry name" value="SRP72"/>
    <property type="match status" value="1"/>
</dbReference>
<evidence type="ECO:0000259" key="11">
    <source>
        <dbReference type="Pfam" id="PF08492"/>
    </source>
</evidence>
<dbReference type="GO" id="GO:0005783">
    <property type="term" value="C:endoplasmic reticulum"/>
    <property type="evidence" value="ECO:0007669"/>
    <property type="project" value="UniProtKB-SubCell"/>
</dbReference>
<evidence type="ECO:0000256" key="8">
    <source>
        <dbReference type="ARBA" id="ARBA00023274"/>
    </source>
</evidence>
<evidence type="ECO:0000256" key="5">
    <source>
        <dbReference type="ARBA" id="ARBA00022490"/>
    </source>
</evidence>
<dbReference type="Pfam" id="PF08492">
    <property type="entry name" value="SRP72"/>
    <property type="match status" value="1"/>
</dbReference>
<protein>
    <recommendedName>
        <fullName evidence="4 9">Signal recognition particle subunit SRP72</fullName>
    </recommendedName>
</protein>
<dbReference type="GO" id="GO:0043022">
    <property type="term" value="F:ribosome binding"/>
    <property type="evidence" value="ECO:0007669"/>
    <property type="project" value="TreeGrafter"/>
</dbReference>
<evidence type="ECO:0000256" key="6">
    <source>
        <dbReference type="ARBA" id="ARBA00022824"/>
    </source>
</evidence>
<evidence type="ECO:0000256" key="7">
    <source>
        <dbReference type="ARBA" id="ARBA00023135"/>
    </source>
</evidence>
<dbReference type="InterPro" id="IPR011990">
    <property type="entry name" value="TPR-like_helical_dom_sf"/>
</dbReference>
<sequence>MSGNSITDAFKKLRVTNDVTVGDHENIFNVSYQYLSKVKHFQDLKAFKNVLVASINLDKYHKANEILKKLPKEYESSLILEIGYIYYKLGNDKSLIELYKKHESQLDEVAKIGLNHILAQTYYKIGSYKESLNLYQQLIQNNNFDNALDLIINEKAVISALNFQQGNKIQSDYDSATDSYDLLFNQALIELSNFNISKSLNLLNRAVELCESINLNESDLENELLPIKLTISYIFQINQQFEKSYNILKDIDVSKINDLMIRLIIKNNKYSQQELKNSNFIDRDLNYLENLHKLNQKLTNVQYEIILKNSILLRFQTGTLSKSQLNSKFIKEYNDKFPGDALLQAYRLLINLGIDYKDLTENPKSTGRKLIKYINSTEEKEIPLLLLIHLNSKLNNYDQGLPILENLVQINLNSKSINPSLIGSLITIYESKHLTTKLVNLFKTLIEKFLYTSESSFSIDNYNTAKIIAFKSINYKELKESSRQLFEFLYQINPNDNLIESILESKNDGLLPIEDLISSKPIDEILNIDMNELLPNNKLVKPIVKKLNKVVKKHKKAKFGKNKVVKPIDEVELDDERWIPLKLRSYYKPTKKDKKKVNNTQGESTNTNINTNTTQSSANKKKKKKGKK</sequence>
<keyword evidence="6" id="KW-0256">Endoplasmic reticulum</keyword>
<dbReference type="PANTHER" id="PTHR14094:SF9">
    <property type="entry name" value="SIGNAL RECOGNITION PARTICLE SUBUNIT SRP72"/>
    <property type="match status" value="1"/>
</dbReference>
<keyword evidence="5 9" id="KW-0963">Cytoplasm</keyword>
<keyword evidence="8 9" id="KW-0687">Ribonucleoprotein</keyword>
<evidence type="ECO:0000313" key="12">
    <source>
        <dbReference type="EMBL" id="CAI5760722.1"/>
    </source>
</evidence>
<name>A0A9W4TZX3_9ASCO</name>
<evidence type="ECO:0000256" key="10">
    <source>
        <dbReference type="SAM" id="MobiDB-lite"/>
    </source>
</evidence>
<dbReference type="SUPFAM" id="SSF48452">
    <property type="entry name" value="TPR-like"/>
    <property type="match status" value="1"/>
</dbReference>
<evidence type="ECO:0000313" key="13">
    <source>
        <dbReference type="Proteomes" id="UP001152885"/>
    </source>
</evidence>
<feature type="region of interest" description="Disordered" evidence="10">
    <location>
        <begin position="589"/>
        <end position="628"/>
    </location>
</feature>
<accession>A0A9W4TZX3</accession>
<keyword evidence="13" id="KW-1185">Reference proteome</keyword>